<comment type="subunit">
    <text evidence="4">Binds to mitochondrial small subunit 15S rRNA.</text>
</comment>
<dbReference type="NCBIfam" id="TIGR00756">
    <property type="entry name" value="PPR"/>
    <property type="match status" value="2"/>
</dbReference>
<keyword evidence="8" id="KW-1185">Reference proteome</keyword>
<feature type="repeat" description="PPR" evidence="5">
    <location>
        <begin position="707"/>
        <end position="741"/>
    </location>
</feature>
<dbReference type="PROSITE" id="PS51375">
    <property type="entry name" value="PPR"/>
    <property type="match status" value="3"/>
</dbReference>
<keyword evidence="2" id="KW-0677">Repeat</keyword>
<dbReference type="Pfam" id="PF13041">
    <property type="entry name" value="PPR_2"/>
    <property type="match status" value="2"/>
</dbReference>
<dbReference type="Proteomes" id="UP000193067">
    <property type="component" value="Unassembled WGS sequence"/>
</dbReference>
<dbReference type="AlphaFoldDB" id="A0A1Y2IEE5"/>
<dbReference type="InterPro" id="IPR011990">
    <property type="entry name" value="TPR-like_helical_dom_sf"/>
</dbReference>
<dbReference type="Gene3D" id="1.25.40.10">
    <property type="entry name" value="Tetratricopeptide repeat domain"/>
    <property type="match status" value="3"/>
</dbReference>
<accession>A0A1Y2IEE5</accession>
<organism evidence="7 8">
    <name type="scientific">Trametes coccinea (strain BRFM310)</name>
    <name type="common">Pycnoporus coccineus</name>
    <dbReference type="NCBI Taxonomy" id="1353009"/>
    <lineage>
        <taxon>Eukaryota</taxon>
        <taxon>Fungi</taxon>
        <taxon>Dikarya</taxon>
        <taxon>Basidiomycota</taxon>
        <taxon>Agaricomycotina</taxon>
        <taxon>Agaricomycetes</taxon>
        <taxon>Polyporales</taxon>
        <taxon>Polyporaceae</taxon>
        <taxon>Trametes</taxon>
    </lineage>
</organism>
<evidence type="ECO:0000256" key="4">
    <source>
        <dbReference type="ARBA" id="ARBA00044511"/>
    </source>
</evidence>
<evidence type="ECO:0000256" key="3">
    <source>
        <dbReference type="ARBA" id="ARBA00044493"/>
    </source>
</evidence>
<evidence type="ECO:0000256" key="5">
    <source>
        <dbReference type="PROSITE-ProRule" id="PRU00708"/>
    </source>
</evidence>
<feature type="region of interest" description="Disordered" evidence="6">
    <location>
        <begin position="343"/>
        <end position="364"/>
    </location>
</feature>
<dbReference type="STRING" id="1353009.A0A1Y2IEE5"/>
<reference evidence="7 8" key="1">
    <citation type="journal article" date="2015" name="Biotechnol. Biofuels">
        <title>Enhanced degradation of softwood versus hardwood by the white-rot fungus Pycnoporus coccineus.</title>
        <authorList>
            <person name="Couturier M."/>
            <person name="Navarro D."/>
            <person name="Chevret D."/>
            <person name="Henrissat B."/>
            <person name="Piumi F."/>
            <person name="Ruiz-Duenas F.J."/>
            <person name="Martinez A.T."/>
            <person name="Grigoriev I.V."/>
            <person name="Riley R."/>
            <person name="Lipzen A."/>
            <person name="Berrin J.G."/>
            <person name="Master E.R."/>
            <person name="Rosso M.N."/>
        </authorList>
    </citation>
    <scope>NUCLEOTIDE SEQUENCE [LARGE SCALE GENOMIC DNA]</scope>
    <source>
        <strain evidence="7 8">BRFM310</strain>
    </source>
</reference>
<dbReference type="EMBL" id="KZ084127">
    <property type="protein sequence ID" value="OSC99529.1"/>
    <property type="molecule type" value="Genomic_DNA"/>
</dbReference>
<comment type="similarity">
    <text evidence="1">Belongs to the CCM1 family.</text>
</comment>
<evidence type="ECO:0008006" key="9">
    <source>
        <dbReference type="Google" id="ProtNLM"/>
    </source>
</evidence>
<evidence type="ECO:0000256" key="2">
    <source>
        <dbReference type="ARBA" id="ARBA00022737"/>
    </source>
</evidence>
<feature type="compositionally biased region" description="Basic residues" evidence="6">
    <location>
        <begin position="850"/>
        <end position="860"/>
    </location>
</feature>
<gene>
    <name evidence="7" type="ORF">PYCCODRAFT_1415887</name>
</gene>
<sequence>MPWRVGRDLRHLCSAAHHLLERSRHSLHPLCLFTKPIHARASGRAAVASKLSHSHAATRDPAIGDTEISYKGQVDLESMLLRWKKPCAEIRGTPVEPKPPPEVLAVVDTIFSPKPTRLPTLQDLRESPASAELLKYLRLPQCAPTLVRHLLGTHQFRCALWVLRTAKEIGYNFSPKFYGEVIEKLADHRKWRLVLPLTKTAQEHLGYTTTYLLNWRLQALMEIQHFLSLQEALDMYAQGNVRPSRLTYHLLIAMQLRNHHLDAALAVVRAMESAGFRPSPRTWAVILLGYRPFGLSASAKSHALTALQTADRSTATVIINSLVQLCLDAHDMSGAVEILSIASQPRDDPPLDPGEDTIREDGVSATRVGDATTPTTMAVSRGALVDVSTYNILLNYLARQGDLVRSMQTLDEMRNSNILPDDQTAVALVRLYHAIDSVNDALHIVSDALKEFPSAAALLPRLGFQPTIPPTHPIFSGTARPTISLFNTFIAGTLVHSGLSGLKTVLHIMRITAVQVDNSTLGTVMSYLHHHDRPRPRELIRAIRLLMSAGCAPTTRLLHVMLAAVLREERVIVRPRGWTIESDWPEAVDWPTDNPQRDGDNYSHPTAGLQPSRRLRYRALMRPIIQSLTDRGVRSDRVAYALRIKHDAVVKRDPEMALASFQRMVDLGMRPNEYHYGALMEAYTAVGDMSRATKVMQDAMDAGVDINVKTYTILITGYARLGQARDAAETFRRMVAEGIRPDVPAIDALTSAFFRAKAYGMARRVLLQMWPQVAPLSDDIAEASLREMVVAFRALHHVKSHAPPRLSSREQRMLRWMIRDILIRWKVSLGYPKKEEKGNRRGRTVVPFKRTPKYTRAKTR</sequence>
<evidence type="ECO:0000256" key="1">
    <source>
        <dbReference type="ARBA" id="ARBA00006192"/>
    </source>
</evidence>
<comment type="function">
    <text evidence="3">Regulates mitochondrial small subunit maturation by controlling 15S rRNA 5'-end processing. Localizes to the 5' precursor of the 15S rRNA in a position that is subsequently occupied by mS47 in the mature yeast mtSSU. Uses structure and sequence-specific RNA recognition, binding to a single-stranded region of the precursor and specifically recognizing bases -6 to -1. The exchange of Ccm1 for mS47 is coupled to the irreversible removal of precursor rRNA that is accompanied by conformational changes of the mitoribosomal proteins uS5m and mS26. These conformational changes signal completion of 5'-end rRNA processing through protection of the mature 5'-end of the 15S rRNA and stabilization of mS47. The removal of the 5' precursor together with the dissociation of Ccm1 may be catalyzed by the 5'-3' exoribonuclease Pet127. Involved in the specific removal of group I introns in mitochondrial encoded transcripts.</text>
</comment>
<evidence type="ECO:0000313" key="7">
    <source>
        <dbReference type="EMBL" id="OSC99529.1"/>
    </source>
</evidence>
<name>A0A1Y2IEE5_TRAC3</name>
<protein>
    <recommendedName>
        <fullName evidence="9">Pentacotripeptide-repeat region of PRORP domain-containing protein</fullName>
    </recommendedName>
</protein>
<evidence type="ECO:0000313" key="8">
    <source>
        <dbReference type="Proteomes" id="UP000193067"/>
    </source>
</evidence>
<feature type="repeat" description="PPR" evidence="5">
    <location>
        <begin position="386"/>
        <end position="420"/>
    </location>
</feature>
<dbReference type="PANTHER" id="PTHR47447:SF17">
    <property type="entry name" value="OS12G0638900 PROTEIN"/>
    <property type="match status" value="1"/>
</dbReference>
<dbReference type="OrthoDB" id="185373at2759"/>
<feature type="region of interest" description="Disordered" evidence="6">
    <location>
        <begin position="835"/>
        <end position="860"/>
    </location>
</feature>
<proteinExistence type="inferred from homology"/>
<feature type="repeat" description="PPR" evidence="5">
    <location>
        <begin position="244"/>
        <end position="278"/>
    </location>
</feature>
<evidence type="ECO:0000256" key="6">
    <source>
        <dbReference type="SAM" id="MobiDB-lite"/>
    </source>
</evidence>
<dbReference type="PANTHER" id="PTHR47447">
    <property type="entry name" value="OS03G0856100 PROTEIN"/>
    <property type="match status" value="1"/>
</dbReference>
<dbReference type="InterPro" id="IPR002885">
    <property type="entry name" value="PPR_rpt"/>
</dbReference>